<dbReference type="OrthoDB" id="421226at2759"/>
<dbReference type="EMBL" id="BGPR01000178">
    <property type="protein sequence ID" value="GBM02290.1"/>
    <property type="molecule type" value="Genomic_DNA"/>
</dbReference>
<proteinExistence type="predicted"/>
<evidence type="ECO:0000313" key="1">
    <source>
        <dbReference type="EMBL" id="GBM02290.1"/>
    </source>
</evidence>
<sequence length="137" mass="15695">MYTRTERWAAHCFKKFDFEEELADRTLFEGETRRILEKSPERTTTAVLSLLVVQSLGGRGCSDTEVTNYENVGQDSGNGTKALDSTEKTIEGTRKKQLIGIWTEKTGFSLEKDRPNKLAARRLKVNLLYFIEHFDLT</sequence>
<evidence type="ECO:0000313" key="2">
    <source>
        <dbReference type="Proteomes" id="UP000499080"/>
    </source>
</evidence>
<comment type="caution">
    <text evidence="1">The sequence shown here is derived from an EMBL/GenBank/DDBJ whole genome shotgun (WGS) entry which is preliminary data.</text>
</comment>
<name>A0A4Y2CDG5_ARAVE</name>
<keyword evidence="2" id="KW-1185">Reference proteome</keyword>
<protein>
    <submittedName>
        <fullName evidence="1">Uncharacterized protein</fullName>
    </submittedName>
</protein>
<organism evidence="1 2">
    <name type="scientific">Araneus ventricosus</name>
    <name type="common">Orbweaver spider</name>
    <name type="synonym">Epeira ventricosa</name>
    <dbReference type="NCBI Taxonomy" id="182803"/>
    <lineage>
        <taxon>Eukaryota</taxon>
        <taxon>Metazoa</taxon>
        <taxon>Ecdysozoa</taxon>
        <taxon>Arthropoda</taxon>
        <taxon>Chelicerata</taxon>
        <taxon>Arachnida</taxon>
        <taxon>Araneae</taxon>
        <taxon>Araneomorphae</taxon>
        <taxon>Entelegynae</taxon>
        <taxon>Araneoidea</taxon>
        <taxon>Araneidae</taxon>
        <taxon>Araneus</taxon>
    </lineage>
</organism>
<dbReference type="Proteomes" id="UP000499080">
    <property type="component" value="Unassembled WGS sequence"/>
</dbReference>
<gene>
    <name evidence="1" type="ORF">AVEN_108830_1</name>
</gene>
<accession>A0A4Y2CDG5</accession>
<reference evidence="1 2" key="1">
    <citation type="journal article" date="2019" name="Sci. Rep.">
        <title>Orb-weaving spider Araneus ventricosus genome elucidates the spidroin gene catalogue.</title>
        <authorList>
            <person name="Kono N."/>
            <person name="Nakamura H."/>
            <person name="Ohtoshi R."/>
            <person name="Moran D.A.P."/>
            <person name="Shinohara A."/>
            <person name="Yoshida Y."/>
            <person name="Fujiwara M."/>
            <person name="Mori M."/>
            <person name="Tomita M."/>
            <person name="Arakawa K."/>
        </authorList>
    </citation>
    <scope>NUCLEOTIDE SEQUENCE [LARGE SCALE GENOMIC DNA]</scope>
</reference>
<dbReference type="AlphaFoldDB" id="A0A4Y2CDG5"/>